<dbReference type="EMBL" id="CYPR01000055">
    <property type="protein sequence ID" value="CUH32440.1"/>
    <property type="molecule type" value="Genomic_DNA"/>
</dbReference>
<proteinExistence type="predicted"/>
<evidence type="ECO:0000313" key="2">
    <source>
        <dbReference type="Proteomes" id="UP000049455"/>
    </source>
</evidence>
<dbReference type="PROSITE" id="PS51257">
    <property type="entry name" value="PROKAR_LIPOPROTEIN"/>
    <property type="match status" value="1"/>
</dbReference>
<dbReference type="STRING" id="313367.JSE7799_00939"/>
<dbReference type="AlphaFoldDB" id="A0A0M7B8U8"/>
<evidence type="ECO:0008006" key="3">
    <source>
        <dbReference type="Google" id="ProtNLM"/>
    </source>
</evidence>
<gene>
    <name evidence="1" type="ORF">JSE7799_00939</name>
</gene>
<keyword evidence="2" id="KW-1185">Reference proteome</keyword>
<protein>
    <recommendedName>
        <fullName evidence="3">Lipoprotein</fullName>
    </recommendedName>
</protein>
<dbReference type="RefSeq" id="WP_055662588.1">
    <property type="nucleotide sequence ID" value="NZ_CYPR01000055.1"/>
</dbReference>
<dbReference type="OrthoDB" id="7860885at2"/>
<reference evidence="1 2" key="1">
    <citation type="submission" date="2015-09" db="EMBL/GenBank/DDBJ databases">
        <authorList>
            <person name="Jackson K.R."/>
            <person name="Lunt B.L."/>
            <person name="Fisher J.N.B."/>
            <person name="Gardner A.V."/>
            <person name="Bailey M.E."/>
            <person name="Deus L.M."/>
            <person name="Earl A.S."/>
            <person name="Gibby P.D."/>
            <person name="Hartmann K.A."/>
            <person name="Liu J.E."/>
            <person name="Manci A.M."/>
            <person name="Nielsen D.A."/>
            <person name="Solomon M.B."/>
            <person name="Breakwell D.P."/>
            <person name="Burnett S.H."/>
            <person name="Grose J.H."/>
        </authorList>
    </citation>
    <scope>NUCLEOTIDE SEQUENCE [LARGE SCALE GENOMIC DNA]</scope>
    <source>
        <strain evidence="1 2">CECT 7799</strain>
    </source>
</reference>
<evidence type="ECO:0000313" key="1">
    <source>
        <dbReference type="EMBL" id="CUH32440.1"/>
    </source>
</evidence>
<organism evidence="1 2">
    <name type="scientific">Jannaschia seosinensis</name>
    <dbReference type="NCBI Taxonomy" id="313367"/>
    <lineage>
        <taxon>Bacteria</taxon>
        <taxon>Pseudomonadati</taxon>
        <taxon>Pseudomonadota</taxon>
        <taxon>Alphaproteobacteria</taxon>
        <taxon>Rhodobacterales</taxon>
        <taxon>Roseobacteraceae</taxon>
        <taxon>Jannaschia</taxon>
    </lineage>
</organism>
<name>A0A0M7B8U8_9RHOB</name>
<sequence>MRRCAPLVVLLLLGACIGEERPGRVAPDPYYGGVVEARFLAEDLIRVVVEMKGARDRRDVLEYAECAVSGYAHDRGFAFARQVRTQVEERGGVWSADAVYTVSSSTPRGLRTIDADVAVEDCRARGIPTV</sequence>
<dbReference type="Proteomes" id="UP000049455">
    <property type="component" value="Unassembled WGS sequence"/>
</dbReference>
<accession>A0A0M7B8U8</accession>